<dbReference type="SUPFAM" id="SSF57667">
    <property type="entry name" value="beta-beta-alpha zinc fingers"/>
    <property type="match status" value="2"/>
</dbReference>
<evidence type="ECO:0000259" key="6">
    <source>
        <dbReference type="PROSITE" id="PS50157"/>
    </source>
</evidence>
<dbReference type="Gene3D" id="3.30.160.60">
    <property type="entry name" value="Classic Zinc Finger"/>
    <property type="match status" value="4"/>
</dbReference>
<dbReference type="GO" id="GO:0000981">
    <property type="term" value="F:DNA-binding transcription factor activity, RNA polymerase II-specific"/>
    <property type="evidence" value="ECO:0007669"/>
    <property type="project" value="TreeGrafter"/>
</dbReference>
<evidence type="ECO:0000256" key="5">
    <source>
        <dbReference type="PROSITE-ProRule" id="PRU00042"/>
    </source>
</evidence>
<organism evidence="7 8">
    <name type="scientific">Saprolegnia diclina (strain VS20)</name>
    <dbReference type="NCBI Taxonomy" id="1156394"/>
    <lineage>
        <taxon>Eukaryota</taxon>
        <taxon>Sar</taxon>
        <taxon>Stramenopiles</taxon>
        <taxon>Oomycota</taxon>
        <taxon>Saprolegniomycetes</taxon>
        <taxon>Saprolegniales</taxon>
        <taxon>Saprolegniaceae</taxon>
        <taxon>Saprolegnia</taxon>
    </lineage>
</organism>
<keyword evidence="3 5" id="KW-0863">Zinc-finger</keyword>
<sequence>MSTDALLPEDDDRRFVCPIDGCNKRFKRKFTLQEHEKTHSGIRPYVCPVPGCDRHFSTSGNLSRHTFTHTGEKPYACAWEKCAKRFCTREKLVRHLKTHVGLRPYTCPTCAKSFTTSGNLARHAKSHLPASQRGTTGVARTLKIMKKRRVADELATPMACQAPLGISLLLDESTDPTPLDSPEYASPSDDADIEAMWLEQDLERLCLPSGASSGSEAPSPNILQAHPPAMWSTSAYPPVPSPSPWPVQGVYGGL</sequence>
<dbReference type="EMBL" id="JH767177">
    <property type="protein sequence ID" value="EQC30222.1"/>
    <property type="molecule type" value="Genomic_DNA"/>
</dbReference>
<dbReference type="InterPro" id="IPR036236">
    <property type="entry name" value="Znf_C2H2_sf"/>
</dbReference>
<dbReference type="SMART" id="SM00355">
    <property type="entry name" value="ZnF_C2H2"/>
    <property type="match status" value="4"/>
</dbReference>
<dbReference type="PANTHER" id="PTHR23235">
    <property type="entry name" value="KRUEPPEL-LIKE TRANSCRIPTION FACTOR"/>
    <property type="match status" value="1"/>
</dbReference>
<dbReference type="Pfam" id="PF00096">
    <property type="entry name" value="zf-C2H2"/>
    <property type="match status" value="4"/>
</dbReference>
<feature type="domain" description="C2H2-type" evidence="6">
    <location>
        <begin position="15"/>
        <end position="44"/>
    </location>
</feature>
<dbReference type="GeneID" id="19952800"/>
<feature type="domain" description="C2H2-type" evidence="6">
    <location>
        <begin position="75"/>
        <end position="104"/>
    </location>
</feature>
<dbReference type="OMA" id="MWSTSAY"/>
<evidence type="ECO:0000256" key="1">
    <source>
        <dbReference type="ARBA" id="ARBA00022723"/>
    </source>
</evidence>
<reference evidence="7 8" key="1">
    <citation type="submission" date="2012-04" db="EMBL/GenBank/DDBJ databases">
        <title>The Genome Sequence of Saprolegnia declina VS20.</title>
        <authorList>
            <consortium name="The Broad Institute Genome Sequencing Platform"/>
            <person name="Russ C."/>
            <person name="Nusbaum C."/>
            <person name="Tyler B."/>
            <person name="van West P."/>
            <person name="Dieguez-Uribeondo J."/>
            <person name="de Bruijn I."/>
            <person name="Tripathy S."/>
            <person name="Jiang R."/>
            <person name="Young S.K."/>
            <person name="Zeng Q."/>
            <person name="Gargeya S."/>
            <person name="Fitzgerald M."/>
            <person name="Haas B."/>
            <person name="Abouelleil A."/>
            <person name="Alvarado L."/>
            <person name="Arachchi H.M."/>
            <person name="Berlin A."/>
            <person name="Chapman S.B."/>
            <person name="Goldberg J."/>
            <person name="Griggs A."/>
            <person name="Gujja S."/>
            <person name="Hansen M."/>
            <person name="Howarth C."/>
            <person name="Imamovic A."/>
            <person name="Larimer J."/>
            <person name="McCowen C."/>
            <person name="Montmayeur A."/>
            <person name="Murphy C."/>
            <person name="Neiman D."/>
            <person name="Pearson M."/>
            <person name="Priest M."/>
            <person name="Roberts A."/>
            <person name="Saif S."/>
            <person name="Shea T."/>
            <person name="Sisk P."/>
            <person name="Sykes S."/>
            <person name="Wortman J."/>
            <person name="Nusbaum C."/>
            <person name="Birren B."/>
        </authorList>
    </citation>
    <scope>NUCLEOTIDE SEQUENCE [LARGE SCALE GENOMIC DNA]</scope>
    <source>
        <strain evidence="7 8">VS20</strain>
    </source>
</reference>
<evidence type="ECO:0000256" key="4">
    <source>
        <dbReference type="ARBA" id="ARBA00022833"/>
    </source>
</evidence>
<feature type="domain" description="C2H2-type" evidence="6">
    <location>
        <begin position="105"/>
        <end position="127"/>
    </location>
</feature>
<dbReference type="RefSeq" id="XP_008616354.1">
    <property type="nucleotide sequence ID" value="XM_008618132.1"/>
</dbReference>
<dbReference type="Proteomes" id="UP000030762">
    <property type="component" value="Unassembled WGS sequence"/>
</dbReference>
<keyword evidence="1" id="KW-0479">Metal-binding</keyword>
<dbReference type="InterPro" id="IPR013087">
    <property type="entry name" value="Znf_C2H2_type"/>
</dbReference>
<evidence type="ECO:0000256" key="3">
    <source>
        <dbReference type="ARBA" id="ARBA00022771"/>
    </source>
</evidence>
<dbReference type="eggNOG" id="KOG1721">
    <property type="taxonomic scope" value="Eukaryota"/>
</dbReference>
<dbReference type="VEuPathDB" id="FungiDB:SDRG_12073"/>
<dbReference type="OrthoDB" id="105697at2759"/>
<keyword evidence="8" id="KW-1185">Reference proteome</keyword>
<evidence type="ECO:0000313" key="7">
    <source>
        <dbReference type="EMBL" id="EQC30222.1"/>
    </source>
</evidence>
<proteinExistence type="predicted"/>
<dbReference type="GO" id="GO:0000978">
    <property type="term" value="F:RNA polymerase II cis-regulatory region sequence-specific DNA binding"/>
    <property type="evidence" value="ECO:0007669"/>
    <property type="project" value="TreeGrafter"/>
</dbReference>
<accession>T0RJX2</accession>
<dbReference type="STRING" id="1156394.T0RJX2"/>
<feature type="domain" description="C2H2-type" evidence="6">
    <location>
        <begin position="45"/>
        <end position="74"/>
    </location>
</feature>
<protein>
    <recommendedName>
        <fullName evidence="6">C2H2-type domain-containing protein</fullName>
    </recommendedName>
</protein>
<dbReference type="AlphaFoldDB" id="T0RJX2"/>
<dbReference type="FunFam" id="3.30.160.60:FF:000125">
    <property type="entry name" value="Putative zinc finger protein 143"/>
    <property type="match status" value="1"/>
</dbReference>
<dbReference type="FunFam" id="3.30.160.60:FF:000072">
    <property type="entry name" value="zinc finger protein 143 isoform X1"/>
    <property type="match status" value="1"/>
</dbReference>
<evidence type="ECO:0000313" key="8">
    <source>
        <dbReference type="Proteomes" id="UP000030762"/>
    </source>
</evidence>
<dbReference type="GO" id="GO:0008270">
    <property type="term" value="F:zinc ion binding"/>
    <property type="evidence" value="ECO:0007669"/>
    <property type="project" value="UniProtKB-KW"/>
</dbReference>
<evidence type="ECO:0000256" key="2">
    <source>
        <dbReference type="ARBA" id="ARBA00022737"/>
    </source>
</evidence>
<keyword evidence="4" id="KW-0862">Zinc</keyword>
<dbReference type="InParanoid" id="T0RJX2"/>
<keyword evidence="2" id="KW-0677">Repeat</keyword>
<dbReference type="PROSITE" id="PS00028">
    <property type="entry name" value="ZINC_FINGER_C2H2_1"/>
    <property type="match status" value="4"/>
</dbReference>
<dbReference type="FunFam" id="3.30.160.60:FF:000086">
    <property type="entry name" value="transcription factor E4F1 isoform X1"/>
    <property type="match status" value="1"/>
</dbReference>
<gene>
    <name evidence="7" type="ORF">SDRG_12073</name>
</gene>
<name>T0RJX2_SAPDV</name>
<dbReference type="PROSITE" id="PS50157">
    <property type="entry name" value="ZINC_FINGER_C2H2_2"/>
    <property type="match status" value="4"/>
</dbReference>